<dbReference type="PANTHER" id="PTHR12350:SF19">
    <property type="entry name" value="SET DOMAIN-CONTAINING PROTEIN"/>
    <property type="match status" value="1"/>
</dbReference>
<evidence type="ECO:0000313" key="6">
    <source>
        <dbReference type="Proteomes" id="UP001152130"/>
    </source>
</evidence>
<keyword evidence="2" id="KW-0808">Transferase</keyword>
<dbReference type="OrthoDB" id="5984008at2759"/>
<dbReference type="PROSITE" id="PS50868">
    <property type="entry name" value="POST_SET"/>
    <property type="match status" value="1"/>
</dbReference>
<dbReference type="Proteomes" id="UP001152130">
    <property type="component" value="Unassembled WGS sequence"/>
</dbReference>
<dbReference type="SUPFAM" id="SSF82199">
    <property type="entry name" value="SET domain"/>
    <property type="match status" value="1"/>
</dbReference>
<protein>
    <recommendedName>
        <fullName evidence="4">Post-SET domain-containing protein</fullName>
    </recommendedName>
</protein>
<evidence type="ECO:0000259" key="4">
    <source>
        <dbReference type="PROSITE" id="PS50868"/>
    </source>
</evidence>
<evidence type="ECO:0000313" key="5">
    <source>
        <dbReference type="EMBL" id="KAJ4019137.1"/>
    </source>
</evidence>
<name>A0A9W8PWD3_9HYPO</name>
<dbReference type="PANTHER" id="PTHR12350">
    <property type="entry name" value="HISTONE-LYSINE N-METHYLTRANSFERASE-RELATED"/>
    <property type="match status" value="1"/>
</dbReference>
<gene>
    <name evidence="5" type="ORF">NW766_002839</name>
</gene>
<keyword evidence="1" id="KW-0489">Methyltransferase</keyword>
<dbReference type="AlphaFoldDB" id="A0A9W8PWD3"/>
<evidence type="ECO:0000256" key="3">
    <source>
        <dbReference type="SAM" id="MobiDB-lite"/>
    </source>
</evidence>
<comment type="caution">
    <text evidence="5">The sequence shown here is derived from an EMBL/GenBank/DDBJ whole genome shotgun (WGS) entry which is preliminary data.</text>
</comment>
<dbReference type="InterPro" id="IPR003616">
    <property type="entry name" value="Post-SET_dom"/>
</dbReference>
<dbReference type="InterPro" id="IPR053201">
    <property type="entry name" value="Flavunoidine_N-MTase"/>
</dbReference>
<dbReference type="Gene3D" id="2.170.270.10">
    <property type="entry name" value="SET domain"/>
    <property type="match status" value="1"/>
</dbReference>
<dbReference type="GO" id="GO:0008168">
    <property type="term" value="F:methyltransferase activity"/>
    <property type="evidence" value="ECO:0007669"/>
    <property type="project" value="UniProtKB-KW"/>
</dbReference>
<proteinExistence type="predicted"/>
<reference evidence="5" key="1">
    <citation type="submission" date="2022-10" db="EMBL/GenBank/DDBJ databases">
        <title>Fusarium specimens isolated from Avocado Roots.</title>
        <authorList>
            <person name="Stajich J."/>
            <person name="Roper C."/>
            <person name="Heimlech-Rivalta G."/>
        </authorList>
    </citation>
    <scope>NUCLEOTIDE SEQUENCE</scope>
    <source>
        <strain evidence="5">CF00143</strain>
    </source>
</reference>
<dbReference type="InterPro" id="IPR046341">
    <property type="entry name" value="SET_dom_sf"/>
</dbReference>
<organism evidence="5 6">
    <name type="scientific">Fusarium irregulare</name>
    <dbReference type="NCBI Taxonomy" id="2494466"/>
    <lineage>
        <taxon>Eukaryota</taxon>
        <taxon>Fungi</taxon>
        <taxon>Dikarya</taxon>
        <taxon>Ascomycota</taxon>
        <taxon>Pezizomycotina</taxon>
        <taxon>Sordariomycetes</taxon>
        <taxon>Hypocreomycetidae</taxon>
        <taxon>Hypocreales</taxon>
        <taxon>Nectriaceae</taxon>
        <taxon>Fusarium</taxon>
        <taxon>Fusarium incarnatum-equiseti species complex</taxon>
    </lineage>
</organism>
<feature type="region of interest" description="Disordered" evidence="3">
    <location>
        <begin position="221"/>
        <end position="246"/>
    </location>
</feature>
<evidence type="ECO:0000256" key="1">
    <source>
        <dbReference type="ARBA" id="ARBA00022603"/>
    </source>
</evidence>
<dbReference type="EMBL" id="JAPDHF010000004">
    <property type="protein sequence ID" value="KAJ4019137.1"/>
    <property type="molecule type" value="Genomic_DNA"/>
</dbReference>
<evidence type="ECO:0000256" key="2">
    <source>
        <dbReference type="ARBA" id="ARBA00022679"/>
    </source>
</evidence>
<sequence length="246" mass="26660">MAPLTPHWHQPSHPDIQEVVVVNAQEFTTKSISRVSLPPFAVFAKFDFPPCTPASEATYATVQTGRDTHLNLNSDLLYINHSCEPSLLFDVGNLNILVGPKGLEVGDELTFFYPSTEWHMAQPFDCLCGTPSCRGRISGAQDMAESQLRGIWLNGHIIQLRAEQNARSEDPTANALRDAVLHAEKVLESARLALRSYNSNAHAQNGNGIVSSKRANGSIGKAAGLEHRGPTSRELSGEMGGDTVCA</sequence>
<accession>A0A9W8PWD3</accession>
<dbReference type="GO" id="GO:0032259">
    <property type="term" value="P:methylation"/>
    <property type="evidence" value="ECO:0007669"/>
    <property type="project" value="UniProtKB-KW"/>
</dbReference>
<keyword evidence="6" id="KW-1185">Reference proteome</keyword>
<feature type="domain" description="Post-SET" evidence="4">
    <location>
        <begin position="122"/>
        <end position="138"/>
    </location>
</feature>